<organism evidence="1 2">
    <name type="scientific">Desulfotignum phosphitoxidans DSM 13687</name>
    <dbReference type="NCBI Taxonomy" id="1286635"/>
    <lineage>
        <taxon>Bacteria</taxon>
        <taxon>Pseudomonadati</taxon>
        <taxon>Thermodesulfobacteriota</taxon>
        <taxon>Desulfobacteria</taxon>
        <taxon>Desulfobacterales</taxon>
        <taxon>Desulfobacteraceae</taxon>
        <taxon>Desulfotignum</taxon>
    </lineage>
</organism>
<sequence length="271" mass="31090">MKIADCLPNMSMLYLKRIVNSILKDDITKGDEERHREQIAQNEAELFSDERIRKVLDLESYKRSQRILTEGILKGLLLSSEMACPEDELFKLVQKFEQAVIDEAKSENAFKFSDPKSVEIYETVLDVALEDDHVSIDEFRMLERLRIKLGITRREHRLLEAKLGKFPQPKNELHNSSFFTDAIKYLQSIGILFCCNKMEGGSVLVLPEEIAPIVKSILGFEMKPESQKLMHETLSTYQLRSALKYMNLPLSGSKAERSERLLMSADSQVDG</sequence>
<evidence type="ECO:0000313" key="1">
    <source>
        <dbReference type="EMBL" id="EMS77859.1"/>
    </source>
</evidence>
<proteinExistence type="predicted"/>
<name>S0FXG8_9BACT</name>
<protein>
    <recommendedName>
        <fullName evidence="3">SAP domain-containing protein</fullName>
    </recommendedName>
</protein>
<comment type="caution">
    <text evidence="1">The sequence shown here is derived from an EMBL/GenBank/DDBJ whole genome shotgun (WGS) entry which is preliminary data.</text>
</comment>
<dbReference type="AlphaFoldDB" id="S0FXG8"/>
<dbReference type="Proteomes" id="UP000014216">
    <property type="component" value="Unassembled WGS sequence"/>
</dbReference>
<gene>
    <name evidence="1" type="ORF">Dpo_11c00010</name>
</gene>
<reference evidence="1 2" key="1">
    <citation type="journal article" date="2013" name="Genome Announc.">
        <title>Draft Genome Sequence of Desulfotignum phosphitoxidans DSM 13687 Strain FiPS-3.</title>
        <authorList>
            <person name="Poehlein A."/>
            <person name="Daniel R."/>
            <person name="Simeonova D.D."/>
        </authorList>
    </citation>
    <scope>NUCLEOTIDE SEQUENCE [LARGE SCALE GENOMIC DNA]</scope>
    <source>
        <strain evidence="1 2">DSM 13687</strain>
    </source>
</reference>
<evidence type="ECO:0008006" key="3">
    <source>
        <dbReference type="Google" id="ProtNLM"/>
    </source>
</evidence>
<accession>S0FXG8</accession>
<dbReference type="RefSeq" id="WP_006967984.1">
    <property type="nucleotide sequence ID" value="NZ_APJX01000011.1"/>
</dbReference>
<dbReference type="OrthoDB" id="232872at2"/>
<dbReference type="EMBL" id="APJX01000011">
    <property type="protein sequence ID" value="EMS77859.1"/>
    <property type="molecule type" value="Genomic_DNA"/>
</dbReference>
<evidence type="ECO:0000313" key="2">
    <source>
        <dbReference type="Proteomes" id="UP000014216"/>
    </source>
</evidence>
<keyword evidence="2" id="KW-1185">Reference proteome</keyword>